<proteinExistence type="predicted"/>
<dbReference type="PANTHER" id="PTHR48079:SF6">
    <property type="entry name" value="NAD(P)-BINDING DOMAIN-CONTAINING PROTEIN-RELATED"/>
    <property type="match status" value="1"/>
</dbReference>
<protein>
    <recommendedName>
        <fullName evidence="1">NAD(P)-binding domain-containing protein</fullName>
    </recommendedName>
</protein>
<accession>A0ABR2UJT4</accession>
<feature type="domain" description="NAD(P)-binding" evidence="1">
    <location>
        <begin position="8"/>
        <end position="129"/>
    </location>
</feature>
<reference evidence="2 3" key="1">
    <citation type="journal article" date="2024" name="J. Plant Pathol.">
        <title>Sequence and assembly of the genome of Seiridium unicorne, isolate CBS 538.82, causal agent of cypress canker disease.</title>
        <authorList>
            <person name="Scali E."/>
            <person name="Rocca G.D."/>
            <person name="Danti R."/>
            <person name="Garbelotto M."/>
            <person name="Barberini S."/>
            <person name="Baroncelli R."/>
            <person name="Emiliani G."/>
        </authorList>
    </citation>
    <scope>NUCLEOTIDE SEQUENCE [LARGE SCALE GENOMIC DNA]</scope>
    <source>
        <strain evidence="2 3">BM-138-508</strain>
    </source>
</reference>
<evidence type="ECO:0000313" key="3">
    <source>
        <dbReference type="Proteomes" id="UP001408356"/>
    </source>
</evidence>
<dbReference type="InterPro" id="IPR051783">
    <property type="entry name" value="NAD(P)-dependent_oxidoreduct"/>
</dbReference>
<evidence type="ECO:0000259" key="1">
    <source>
        <dbReference type="Pfam" id="PF13460"/>
    </source>
</evidence>
<dbReference type="EMBL" id="JARVKF010000421">
    <property type="protein sequence ID" value="KAK9414887.1"/>
    <property type="molecule type" value="Genomic_DNA"/>
</dbReference>
<dbReference type="Gene3D" id="3.40.50.720">
    <property type="entry name" value="NAD(P)-binding Rossmann-like Domain"/>
    <property type="match status" value="1"/>
</dbReference>
<dbReference type="PANTHER" id="PTHR48079">
    <property type="entry name" value="PROTEIN YEEZ"/>
    <property type="match status" value="1"/>
</dbReference>
<comment type="caution">
    <text evidence="2">The sequence shown here is derived from an EMBL/GenBank/DDBJ whole genome shotgun (WGS) entry which is preliminary data.</text>
</comment>
<name>A0ABR2UJT4_9PEZI</name>
<keyword evidence="3" id="KW-1185">Reference proteome</keyword>
<gene>
    <name evidence="2" type="ORF">SUNI508_10830</name>
</gene>
<dbReference type="Proteomes" id="UP001408356">
    <property type="component" value="Unassembled WGS sequence"/>
</dbReference>
<evidence type="ECO:0000313" key="2">
    <source>
        <dbReference type="EMBL" id="KAK9414887.1"/>
    </source>
</evidence>
<dbReference type="SUPFAM" id="SSF51735">
    <property type="entry name" value="NAD(P)-binding Rossmann-fold domains"/>
    <property type="match status" value="1"/>
</dbReference>
<dbReference type="Pfam" id="PF13460">
    <property type="entry name" value="NAD_binding_10"/>
    <property type="match status" value="1"/>
</dbReference>
<organism evidence="2 3">
    <name type="scientific">Seiridium unicorne</name>
    <dbReference type="NCBI Taxonomy" id="138068"/>
    <lineage>
        <taxon>Eukaryota</taxon>
        <taxon>Fungi</taxon>
        <taxon>Dikarya</taxon>
        <taxon>Ascomycota</taxon>
        <taxon>Pezizomycotina</taxon>
        <taxon>Sordariomycetes</taxon>
        <taxon>Xylariomycetidae</taxon>
        <taxon>Amphisphaeriales</taxon>
        <taxon>Sporocadaceae</taxon>
        <taxon>Seiridium</taxon>
    </lineage>
</organism>
<dbReference type="InterPro" id="IPR036291">
    <property type="entry name" value="NAD(P)-bd_dom_sf"/>
</dbReference>
<dbReference type="InterPro" id="IPR016040">
    <property type="entry name" value="NAD(P)-bd_dom"/>
</dbReference>
<sequence length="361" mass="39385">MVNIFFVGGTGHIGGAVLDQLLQKYPEVTVKALVRDEQKAGRLTKKYPKVECVIGDTLNPEILEKASRESDLVINTSPDVTHDKGIRAILGGLKSHGEPKRYYIHTSGASLIWDEPTGSKDARWWDDISNAQEIAALKGEVYTHAVTDKIVRDAAAHVNVAIVSPGFVGGLSPSIEHPCPITTPALFLTSRAFKSGFQIAQGENTHAWIHVHDLARMFLILVDNAIAGLSGKESESPPFELWGPEAYYFGTSEDVSFGKFITSLVPVLKQHGVIESTDIKSVSVTEAARASIGGPDYNPDAPPPALDSWAMHIAIMYGINMRIRASKMEKLNWKPEKGSIIDTFPEIVTEFLKLEKTNGGE</sequence>